<evidence type="ECO:0000256" key="1">
    <source>
        <dbReference type="ARBA" id="ARBA00004196"/>
    </source>
</evidence>
<feature type="domain" description="Periplasmic binding protein" evidence="5">
    <location>
        <begin position="56"/>
        <end position="317"/>
    </location>
</feature>
<comment type="subcellular location">
    <subcellularLocation>
        <location evidence="1">Cell envelope</location>
    </subcellularLocation>
</comment>
<dbReference type="InterPro" id="IPR025997">
    <property type="entry name" value="SBP_2_dom"/>
</dbReference>
<evidence type="ECO:0000313" key="7">
    <source>
        <dbReference type="Proteomes" id="UP000177894"/>
    </source>
</evidence>
<organism evidence="6 7">
    <name type="scientific">Clostridium formicaceticum</name>
    <dbReference type="NCBI Taxonomy" id="1497"/>
    <lineage>
        <taxon>Bacteria</taxon>
        <taxon>Bacillati</taxon>
        <taxon>Bacillota</taxon>
        <taxon>Clostridia</taxon>
        <taxon>Eubacteriales</taxon>
        <taxon>Clostridiaceae</taxon>
        <taxon>Clostridium</taxon>
    </lineage>
</organism>
<feature type="signal peptide" evidence="4">
    <location>
        <begin position="1"/>
        <end position="26"/>
    </location>
</feature>
<dbReference type="SUPFAM" id="SSF53822">
    <property type="entry name" value="Periplasmic binding protein-like I"/>
    <property type="match status" value="1"/>
</dbReference>
<keyword evidence="7" id="KW-1185">Reference proteome</keyword>
<dbReference type="InterPro" id="IPR028082">
    <property type="entry name" value="Peripla_BP_I"/>
</dbReference>
<accession>A0ABM6EU83</accession>
<evidence type="ECO:0000313" key="6">
    <source>
        <dbReference type="EMBL" id="AOY76579.1"/>
    </source>
</evidence>
<keyword evidence="3 4" id="KW-0732">Signal</keyword>
<feature type="chain" id="PRO_5045548620" evidence="4">
    <location>
        <begin position="27"/>
        <end position="336"/>
    </location>
</feature>
<sequence length="336" mass="37141">MFFMKKVGIYMILLLIAIIFSSCSKAPDENVEGFVIEDHTKEEGDKDALESAKTTIGLVMKTLTNPFFIDMELGARKAEEELGIRLLVRTGAQETSIQQQIAIVEELIKLRVDAIVIAPGHSTELIPVLKKAQDAKIAIVNIDNKLDFQISKEMGLINVPFISIDNQQGGYEAAKYIADQVTKPTKAIILEGILGAKNSEERKKGALKAFEENKNIDLVAIETANWKIDEAFSVISQIFKEHPDIGIIFCANDMMALGVIEYLVKENKENVLIAGFDALEEAKKAIRKGAMKVTIDQQADLQGYTGVMYAVKMIEGKGVPEKTLIPIKVVDIESLR</sequence>
<dbReference type="PANTHER" id="PTHR46847:SF1">
    <property type="entry name" value="D-ALLOSE-BINDING PERIPLASMIC PROTEIN-RELATED"/>
    <property type="match status" value="1"/>
</dbReference>
<evidence type="ECO:0000256" key="4">
    <source>
        <dbReference type="SAM" id="SignalP"/>
    </source>
</evidence>
<comment type="similarity">
    <text evidence="2">Belongs to the bacterial solute-binding protein 2 family.</text>
</comment>
<dbReference type="CDD" id="cd19970">
    <property type="entry name" value="PBP1_ABC_sugar_binding-like"/>
    <property type="match status" value="1"/>
</dbReference>
<dbReference type="Gene3D" id="3.40.50.2300">
    <property type="match status" value="2"/>
</dbReference>
<dbReference type="PROSITE" id="PS51257">
    <property type="entry name" value="PROKAR_LIPOPROTEIN"/>
    <property type="match status" value="1"/>
</dbReference>
<evidence type="ECO:0000256" key="2">
    <source>
        <dbReference type="ARBA" id="ARBA00007639"/>
    </source>
</evidence>
<reference evidence="6 7" key="1">
    <citation type="submission" date="2016-10" db="EMBL/GenBank/DDBJ databases">
        <title>Complete Genome Sequence of Acetogen Clostridium formicoaceticum ATCC 27076.</title>
        <authorList>
            <person name="Bao T."/>
            <person name="Cheng C."/>
            <person name="Zhao J."/>
            <person name="Yang S.-T."/>
            <person name="Wang J."/>
            <person name="Wang M."/>
        </authorList>
    </citation>
    <scope>NUCLEOTIDE SEQUENCE [LARGE SCALE GENOMIC DNA]</scope>
    <source>
        <strain evidence="6 7">ATCC 27076</strain>
    </source>
</reference>
<name>A0ABM6EU83_9CLOT</name>
<dbReference type="PANTHER" id="PTHR46847">
    <property type="entry name" value="D-ALLOSE-BINDING PERIPLASMIC PROTEIN-RELATED"/>
    <property type="match status" value="1"/>
</dbReference>
<proteinExistence type="inferred from homology"/>
<dbReference type="Pfam" id="PF13407">
    <property type="entry name" value="Peripla_BP_4"/>
    <property type="match status" value="1"/>
</dbReference>
<gene>
    <name evidence="6" type="ORF">BJL90_12340</name>
</gene>
<dbReference type="EMBL" id="CP017603">
    <property type="protein sequence ID" value="AOY76579.1"/>
    <property type="molecule type" value="Genomic_DNA"/>
</dbReference>
<protein>
    <submittedName>
        <fullName evidence="6">Sugar ABC transporter substrate-binding protein</fullName>
    </submittedName>
</protein>
<evidence type="ECO:0000256" key="3">
    <source>
        <dbReference type="ARBA" id="ARBA00022729"/>
    </source>
</evidence>
<dbReference type="Proteomes" id="UP000177894">
    <property type="component" value="Chromosome"/>
</dbReference>
<evidence type="ECO:0000259" key="5">
    <source>
        <dbReference type="Pfam" id="PF13407"/>
    </source>
</evidence>